<feature type="region of interest" description="Disordered" evidence="1">
    <location>
        <begin position="1"/>
        <end position="102"/>
    </location>
</feature>
<sequence>METSGDVLGSPSLEGREAESLPQSGLNVCLPSQTSKSASSPVSPPAQVQLIHDNTTPTTPATPATSLSPTEGAKSPGEQVQRTWTEKCDGEPAKPPGAATPEGIKDIFNMKPEWENLNQSNVRRMHTALRLNEVIIKKSSEAKLVLLNMPGPPKNRTGDENCILHTDRSRMCSVR</sequence>
<evidence type="ECO:0000313" key="3">
    <source>
        <dbReference type="RefSeq" id="XP_010769713.1"/>
    </source>
</evidence>
<dbReference type="Proteomes" id="UP000504611">
    <property type="component" value="Unplaced"/>
</dbReference>
<evidence type="ECO:0000313" key="2">
    <source>
        <dbReference type="Proteomes" id="UP000504611"/>
    </source>
</evidence>
<organism evidence="2 3">
    <name type="scientific">Notothenia coriiceps</name>
    <name type="common">black rockcod</name>
    <dbReference type="NCBI Taxonomy" id="8208"/>
    <lineage>
        <taxon>Eukaryota</taxon>
        <taxon>Metazoa</taxon>
        <taxon>Chordata</taxon>
        <taxon>Craniata</taxon>
        <taxon>Vertebrata</taxon>
        <taxon>Euteleostomi</taxon>
        <taxon>Actinopterygii</taxon>
        <taxon>Neopterygii</taxon>
        <taxon>Teleostei</taxon>
        <taxon>Neoteleostei</taxon>
        <taxon>Acanthomorphata</taxon>
        <taxon>Eupercaria</taxon>
        <taxon>Perciformes</taxon>
        <taxon>Notothenioidei</taxon>
        <taxon>Nototheniidae</taxon>
        <taxon>Notothenia</taxon>
    </lineage>
</organism>
<protein>
    <submittedName>
        <fullName evidence="3">Solute carrier family 12 member 5-like</fullName>
    </submittedName>
</protein>
<dbReference type="OrthoDB" id="2020542at2759"/>
<proteinExistence type="predicted"/>
<accession>A0A6I9N2F9</accession>
<evidence type="ECO:0000256" key="1">
    <source>
        <dbReference type="SAM" id="MobiDB-lite"/>
    </source>
</evidence>
<reference evidence="3" key="1">
    <citation type="submission" date="2025-08" db="UniProtKB">
        <authorList>
            <consortium name="RefSeq"/>
        </authorList>
    </citation>
    <scope>IDENTIFICATION</scope>
    <source>
        <tissue evidence="3">Muscle</tissue>
    </source>
</reference>
<dbReference type="RefSeq" id="XP_010769713.1">
    <property type="nucleotide sequence ID" value="XM_010771411.1"/>
</dbReference>
<name>A0A6I9N2F9_9TELE</name>
<keyword evidence="2" id="KW-1185">Reference proteome</keyword>
<dbReference type="KEGG" id="ncc:104945704"/>
<dbReference type="AlphaFoldDB" id="A0A6I9N2F9"/>
<feature type="compositionally biased region" description="Low complexity" evidence="1">
    <location>
        <begin position="31"/>
        <end position="70"/>
    </location>
</feature>
<gene>
    <name evidence="3" type="primary">LOC104945704</name>
</gene>
<dbReference type="GeneID" id="104945704"/>